<organism evidence="2 3">
    <name type="scientific">Sesamum alatum</name>
    <dbReference type="NCBI Taxonomy" id="300844"/>
    <lineage>
        <taxon>Eukaryota</taxon>
        <taxon>Viridiplantae</taxon>
        <taxon>Streptophyta</taxon>
        <taxon>Embryophyta</taxon>
        <taxon>Tracheophyta</taxon>
        <taxon>Spermatophyta</taxon>
        <taxon>Magnoliopsida</taxon>
        <taxon>eudicotyledons</taxon>
        <taxon>Gunneridae</taxon>
        <taxon>Pentapetalae</taxon>
        <taxon>asterids</taxon>
        <taxon>lamiids</taxon>
        <taxon>Lamiales</taxon>
        <taxon>Pedaliaceae</taxon>
        <taxon>Sesamum</taxon>
    </lineage>
</organism>
<feature type="region of interest" description="Disordered" evidence="1">
    <location>
        <begin position="100"/>
        <end position="123"/>
    </location>
</feature>
<sequence>MRRGMSIEVKSRHRDIRPGEDVASQGNNEVEIRSGHEAVRENTRTINTRKSLVKKIQGSRDRGMASRWGRRKVIGKSGLRESTRTGMEALPSRVQVVHATRSQSEAFETKGGRPRMEDLRGHLKSQRKILDNLL</sequence>
<evidence type="ECO:0000313" key="2">
    <source>
        <dbReference type="EMBL" id="KAK4433241.1"/>
    </source>
</evidence>
<comment type="caution">
    <text evidence="2">The sequence shown here is derived from an EMBL/GenBank/DDBJ whole genome shotgun (WGS) entry which is preliminary data.</text>
</comment>
<dbReference type="AlphaFoldDB" id="A0AAE1YN16"/>
<reference evidence="2" key="1">
    <citation type="submission" date="2020-06" db="EMBL/GenBank/DDBJ databases">
        <authorList>
            <person name="Li T."/>
            <person name="Hu X."/>
            <person name="Zhang T."/>
            <person name="Song X."/>
            <person name="Zhang H."/>
            <person name="Dai N."/>
            <person name="Sheng W."/>
            <person name="Hou X."/>
            <person name="Wei L."/>
        </authorList>
    </citation>
    <scope>NUCLEOTIDE SEQUENCE</scope>
    <source>
        <strain evidence="2">3651</strain>
        <tissue evidence="2">Leaf</tissue>
    </source>
</reference>
<dbReference type="EMBL" id="JACGWO010000003">
    <property type="protein sequence ID" value="KAK4433241.1"/>
    <property type="molecule type" value="Genomic_DNA"/>
</dbReference>
<feature type="compositionally biased region" description="Basic and acidic residues" evidence="1">
    <location>
        <begin position="107"/>
        <end position="121"/>
    </location>
</feature>
<evidence type="ECO:0000256" key="1">
    <source>
        <dbReference type="SAM" id="MobiDB-lite"/>
    </source>
</evidence>
<accession>A0AAE1YN16</accession>
<evidence type="ECO:0000313" key="3">
    <source>
        <dbReference type="Proteomes" id="UP001293254"/>
    </source>
</evidence>
<gene>
    <name evidence="2" type="ORF">Salat_1086400</name>
</gene>
<feature type="compositionally biased region" description="Basic and acidic residues" evidence="1">
    <location>
        <begin position="30"/>
        <end position="43"/>
    </location>
</feature>
<proteinExistence type="predicted"/>
<keyword evidence="3" id="KW-1185">Reference proteome</keyword>
<reference evidence="2" key="2">
    <citation type="journal article" date="2024" name="Plant">
        <title>Genomic evolution and insights into agronomic trait innovations of Sesamum species.</title>
        <authorList>
            <person name="Miao H."/>
            <person name="Wang L."/>
            <person name="Qu L."/>
            <person name="Liu H."/>
            <person name="Sun Y."/>
            <person name="Le M."/>
            <person name="Wang Q."/>
            <person name="Wei S."/>
            <person name="Zheng Y."/>
            <person name="Lin W."/>
            <person name="Duan Y."/>
            <person name="Cao H."/>
            <person name="Xiong S."/>
            <person name="Wang X."/>
            <person name="Wei L."/>
            <person name="Li C."/>
            <person name="Ma Q."/>
            <person name="Ju M."/>
            <person name="Zhao R."/>
            <person name="Li G."/>
            <person name="Mu C."/>
            <person name="Tian Q."/>
            <person name="Mei H."/>
            <person name="Zhang T."/>
            <person name="Gao T."/>
            <person name="Zhang H."/>
        </authorList>
    </citation>
    <scope>NUCLEOTIDE SEQUENCE</scope>
    <source>
        <strain evidence="2">3651</strain>
    </source>
</reference>
<dbReference type="Proteomes" id="UP001293254">
    <property type="component" value="Unassembled WGS sequence"/>
</dbReference>
<name>A0AAE1YN16_9LAMI</name>
<protein>
    <submittedName>
        <fullName evidence="2">Uncharacterized protein</fullName>
    </submittedName>
</protein>
<feature type="region of interest" description="Disordered" evidence="1">
    <location>
        <begin position="1"/>
        <end position="67"/>
    </location>
</feature>